<comment type="caution">
    <text evidence="1">The sequence shown here is derived from an EMBL/GenBank/DDBJ whole genome shotgun (WGS) entry which is preliminary data.</text>
</comment>
<gene>
    <name evidence="1" type="ORF">S03H2_66269</name>
</gene>
<name>X1ICB1_9ZZZZ</name>
<proteinExistence type="predicted"/>
<reference evidence="1" key="1">
    <citation type="journal article" date="2014" name="Front. Microbiol.">
        <title>High frequency of phylogenetically diverse reductive dehalogenase-homologous genes in deep subseafloor sedimentary metagenomes.</title>
        <authorList>
            <person name="Kawai M."/>
            <person name="Futagami T."/>
            <person name="Toyoda A."/>
            <person name="Takaki Y."/>
            <person name="Nishi S."/>
            <person name="Hori S."/>
            <person name="Arai W."/>
            <person name="Tsubouchi T."/>
            <person name="Morono Y."/>
            <person name="Uchiyama I."/>
            <person name="Ito T."/>
            <person name="Fujiyama A."/>
            <person name="Inagaki F."/>
            <person name="Takami H."/>
        </authorList>
    </citation>
    <scope>NUCLEOTIDE SEQUENCE</scope>
    <source>
        <strain evidence="1">Expedition CK06-06</strain>
    </source>
</reference>
<dbReference type="EMBL" id="BARU01043251">
    <property type="protein sequence ID" value="GAH79332.1"/>
    <property type="molecule type" value="Genomic_DNA"/>
</dbReference>
<protein>
    <submittedName>
        <fullName evidence="1">Uncharacterized protein</fullName>
    </submittedName>
</protein>
<sequence>MSKPNNIMIAEALDSLQSGLIEFLKPKLSIPEPDWKDVVEPSINPAFLPIYKKRI</sequence>
<organism evidence="1">
    <name type="scientific">marine sediment metagenome</name>
    <dbReference type="NCBI Taxonomy" id="412755"/>
    <lineage>
        <taxon>unclassified sequences</taxon>
        <taxon>metagenomes</taxon>
        <taxon>ecological metagenomes</taxon>
    </lineage>
</organism>
<feature type="non-terminal residue" evidence="1">
    <location>
        <position position="55"/>
    </location>
</feature>
<evidence type="ECO:0000313" key="1">
    <source>
        <dbReference type="EMBL" id="GAH79332.1"/>
    </source>
</evidence>
<accession>X1ICB1</accession>
<dbReference type="AlphaFoldDB" id="X1ICB1"/>